<feature type="region of interest" description="Disordered" evidence="6">
    <location>
        <begin position="120"/>
        <end position="158"/>
    </location>
</feature>
<dbReference type="PANTHER" id="PTHR30572">
    <property type="entry name" value="MEMBRANE COMPONENT OF TRANSPORTER-RELATED"/>
    <property type="match status" value="1"/>
</dbReference>
<evidence type="ECO:0000256" key="7">
    <source>
        <dbReference type="SAM" id="Phobius"/>
    </source>
</evidence>
<feature type="region of interest" description="Disordered" evidence="6">
    <location>
        <begin position="68"/>
        <end position="91"/>
    </location>
</feature>
<evidence type="ECO:0000256" key="5">
    <source>
        <dbReference type="ARBA" id="ARBA00023136"/>
    </source>
</evidence>
<dbReference type="EMBL" id="AMQS01000012">
    <property type="protein sequence ID" value="EKF51612.1"/>
    <property type="molecule type" value="Genomic_DNA"/>
</dbReference>
<dbReference type="Proteomes" id="UP000006787">
    <property type="component" value="Unassembled WGS sequence"/>
</dbReference>
<feature type="transmembrane region" description="Helical" evidence="7">
    <location>
        <begin position="470"/>
        <end position="493"/>
    </location>
</feature>
<evidence type="ECO:0000256" key="1">
    <source>
        <dbReference type="ARBA" id="ARBA00004651"/>
    </source>
</evidence>
<feature type="transmembrane region" description="Helical" evidence="7">
    <location>
        <begin position="367"/>
        <end position="389"/>
    </location>
</feature>
<sequence>MDFIRRAWLFTKAKISRTILLTVAFSAILVFVLSGLVINTAANRSIENAKKSAGATVTLSVNRQAIMEKARSASQSSSSGNNSRTPIEMPDITKADADKIAKLSGVKSYSYTKQATADASKGIEAVSTTDSTSDASSDQPSGFGGGPGMPDSANQESGDFQIIGTNDLASSSDFSGGTNTITTGRAINASDEGTNNVVIEESLADQNKLKVNSTFTLKDSNDKTYKMTIVGIYKSGSTGSDLSSNFSFMEPANQLYTALSVPNAIQETTNTISSAVFNLENPEATSDFVTKANKLIDTDQFEVQSNDAIYKQMLQPLNNISSFAKNIVILVAIAGALILALIVMLMVRERRFEIGVLMSLGETKGKILAQFFTELFMIMIVSIGIASAAGNFVGNAVGQQLLKQETQTSQTNDKEQKAGPEGQGSPTEAGNGAPGNGGENAIRSTLGIGQSASQKEAVNKLEVKTSAQQIATLAAIALLITLVAIGLAAIGILRLNPKQVLTN</sequence>
<comment type="caution">
    <text evidence="9">The sequence shown here is derived from an EMBL/GenBank/DDBJ whole genome shotgun (WGS) entry which is preliminary data.</text>
</comment>
<keyword evidence="3 7" id="KW-0812">Transmembrane</keyword>
<evidence type="ECO:0000313" key="10">
    <source>
        <dbReference type="Proteomes" id="UP000006787"/>
    </source>
</evidence>
<evidence type="ECO:0000313" key="9">
    <source>
        <dbReference type="EMBL" id="EKF51612.1"/>
    </source>
</evidence>
<dbReference type="InterPro" id="IPR003838">
    <property type="entry name" value="ABC3_permease_C"/>
</dbReference>
<dbReference type="GO" id="GO:0022857">
    <property type="term" value="F:transmembrane transporter activity"/>
    <property type="evidence" value="ECO:0007669"/>
    <property type="project" value="TreeGrafter"/>
</dbReference>
<dbReference type="PANTHER" id="PTHR30572:SF9">
    <property type="entry name" value="ABC TRANSPORTER PERMEASE PROTEIN"/>
    <property type="match status" value="1"/>
</dbReference>
<dbReference type="eggNOG" id="COG0577">
    <property type="taxonomic scope" value="Bacteria"/>
</dbReference>
<feature type="compositionally biased region" description="Low complexity" evidence="6">
    <location>
        <begin position="127"/>
        <end position="138"/>
    </location>
</feature>
<evidence type="ECO:0000256" key="2">
    <source>
        <dbReference type="ARBA" id="ARBA00022475"/>
    </source>
</evidence>
<keyword evidence="5 7" id="KW-0472">Membrane</keyword>
<feature type="transmembrane region" description="Helical" evidence="7">
    <location>
        <begin position="20"/>
        <end position="42"/>
    </location>
</feature>
<comment type="subcellular location">
    <subcellularLocation>
        <location evidence="1">Cell membrane</location>
        <topology evidence="1">Multi-pass membrane protein</topology>
    </subcellularLocation>
</comment>
<feature type="transmembrane region" description="Helical" evidence="7">
    <location>
        <begin position="327"/>
        <end position="347"/>
    </location>
</feature>
<keyword evidence="2" id="KW-1003">Cell membrane</keyword>
<reference evidence="9 10" key="1">
    <citation type="journal article" date="2012" name="J. Bacteriol.">
        <title>Genome Sequence of the Bacteriocin-Producing Strain Lactococcus garvieae DCC43.</title>
        <authorList>
            <person name="Gabrielsen C."/>
            <person name="Brede D.A."/>
            <person name="Hernandez P.E."/>
            <person name="Nes I.F."/>
            <person name="Diep D.B."/>
        </authorList>
    </citation>
    <scope>NUCLEOTIDE SEQUENCE [LARGE SCALE GENOMIC DNA]</scope>
    <source>
        <strain evidence="9 10">DCC43</strain>
    </source>
</reference>
<keyword evidence="4 7" id="KW-1133">Transmembrane helix</keyword>
<feature type="domain" description="ABC3 transporter permease C-terminal" evidence="8">
    <location>
        <begin position="327"/>
        <end position="400"/>
    </location>
</feature>
<dbReference type="GO" id="GO:0005886">
    <property type="term" value="C:plasma membrane"/>
    <property type="evidence" value="ECO:0007669"/>
    <property type="project" value="UniProtKB-SubCell"/>
</dbReference>
<evidence type="ECO:0000259" key="8">
    <source>
        <dbReference type="Pfam" id="PF02687"/>
    </source>
</evidence>
<dbReference type="Pfam" id="PF02687">
    <property type="entry name" value="FtsX"/>
    <property type="match status" value="1"/>
</dbReference>
<dbReference type="PATRIC" id="fig|1231377.3.peg.939"/>
<gene>
    <name evidence="9" type="ORF">C426_0937</name>
</gene>
<protein>
    <submittedName>
        <fullName evidence="9">ABC transporter permease protein</fullName>
    </submittedName>
</protein>
<evidence type="ECO:0000256" key="3">
    <source>
        <dbReference type="ARBA" id="ARBA00022692"/>
    </source>
</evidence>
<organism evidence="9 10">
    <name type="scientific">Lactococcus garvieae DCC43</name>
    <dbReference type="NCBI Taxonomy" id="1231377"/>
    <lineage>
        <taxon>Bacteria</taxon>
        <taxon>Bacillati</taxon>
        <taxon>Bacillota</taxon>
        <taxon>Bacilli</taxon>
        <taxon>Lactobacillales</taxon>
        <taxon>Streptococcaceae</taxon>
        <taxon>Lactococcus</taxon>
    </lineage>
</organism>
<evidence type="ECO:0000256" key="4">
    <source>
        <dbReference type="ARBA" id="ARBA00022989"/>
    </source>
</evidence>
<feature type="region of interest" description="Disordered" evidence="6">
    <location>
        <begin position="406"/>
        <end position="443"/>
    </location>
</feature>
<proteinExistence type="predicted"/>
<name>K2QE14_9LACT</name>
<feature type="compositionally biased region" description="Low complexity" evidence="6">
    <location>
        <begin position="72"/>
        <end position="84"/>
    </location>
</feature>
<evidence type="ECO:0000256" key="6">
    <source>
        <dbReference type="SAM" id="MobiDB-lite"/>
    </source>
</evidence>
<accession>K2QE14</accession>
<dbReference type="RefSeq" id="WP_003135366.1">
    <property type="nucleotide sequence ID" value="NZ_AMQS01000012.1"/>
</dbReference>
<dbReference type="AlphaFoldDB" id="K2QE14"/>
<dbReference type="InterPro" id="IPR050250">
    <property type="entry name" value="Macrolide_Exporter_MacB"/>
</dbReference>